<evidence type="ECO:0000313" key="1">
    <source>
        <dbReference type="EMBL" id="EGK70779.1"/>
    </source>
</evidence>
<dbReference type="SUPFAM" id="SSF53335">
    <property type="entry name" value="S-adenosyl-L-methionine-dependent methyltransferases"/>
    <property type="match status" value="1"/>
</dbReference>
<organism evidence="1 2">
    <name type="scientific">Methyloversatilis universalis (strain ATCC BAA-1314 / DSM 25237 / JCM 13912 / CCUG 52030 / FAM5)</name>
    <dbReference type="NCBI Taxonomy" id="1000565"/>
    <lineage>
        <taxon>Bacteria</taxon>
        <taxon>Pseudomonadati</taxon>
        <taxon>Pseudomonadota</taxon>
        <taxon>Betaproteobacteria</taxon>
        <taxon>Nitrosomonadales</taxon>
        <taxon>Sterolibacteriaceae</taxon>
        <taxon>Methyloversatilis</taxon>
    </lineage>
</organism>
<evidence type="ECO:0008006" key="3">
    <source>
        <dbReference type="Google" id="ProtNLM"/>
    </source>
</evidence>
<reference evidence="1 2" key="1">
    <citation type="journal article" date="2011" name="J. Bacteriol.">
        <title>Genome sequence of Methyloversatilis universalis FAM5T, a methylotrophic representative of the order Rhodocyclales.</title>
        <authorList>
            <person name="Kittichotirat W."/>
            <person name="Good N.M."/>
            <person name="Hall R."/>
            <person name="Bringel F."/>
            <person name="Lajus A."/>
            <person name="Medigue C."/>
            <person name="Smalley N.E."/>
            <person name="Beck D."/>
            <person name="Bumgarner R."/>
            <person name="Vuilleumier S."/>
            <person name="Kalyuzhnaya M.G."/>
        </authorList>
    </citation>
    <scope>NUCLEOTIDE SEQUENCE [LARGE SCALE GENOMIC DNA]</scope>
    <source>
        <strain evidence="2">ATCC BAA-1314 / JCM 13912 / FAM5</strain>
    </source>
</reference>
<dbReference type="Proteomes" id="UP000005019">
    <property type="component" value="Unassembled WGS sequence"/>
</dbReference>
<accession>F5RFC7</accession>
<dbReference type="STRING" id="1000565.METUNv1_03001"/>
<comment type="caution">
    <text evidence="1">The sequence shown here is derived from an EMBL/GenBank/DDBJ whole genome shotgun (WGS) entry which is preliminary data.</text>
</comment>
<dbReference type="Pfam" id="PF13578">
    <property type="entry name" value="Methyltransf_24"/>
    <property type="match status" value="1"/>
</dbReference>
<dbReference type="AlphaFoldDB" id="F5RFC7"/>
<evidence type="ECO:0000313" key="2">
    <source>
        <dbReference type="Proteomes" id="UP000005019"/>
    </source>
</evidence>
<keyword evidence="2" id="KW-1185">Reference proteome</keyword>
<sequence>MNAPHPLEEPTLRRFRNLMKHGLTDAARQTLLDALAREPNLPAVHVALARLRWPGPDYLDWLAWFHTHLSPRLYLEIGVEKGTSLALTLPSTRVVGVDPAPLGDPLQHCRGDARLYCQTSAAFFADVPTDSGLVPGGFDLAFIDGDHRFETVLDDFVAAERHAAPGAVVLLHDTLPLNALTAARERRTGFYTGDGWKIVPCLRALRPDLRIMTLPTAPTGLTVITGFGPESAVLRERLPDILQTYEALPPDQAVAAPQAVFALGQNDPRWVTAWLLQARGR</sequence>
<gene>
    <name evidence="1" type="ORF">METUNv1_03001</name>
</gene>
<dbReference type="Gene3D" id="3.40.50.150">
    <property type="entry name" value="Vaccinia Virus protein VP39"/>
    <property type="match status" value="1"/>
</dbReference>
<dbReference type="InterPro" id="IPR029063">
    <property type="entry name" value="SAM-dependent_MTases_sf"/>
</dbReference>
<dbReference type="EMBL" id="AFHG01000053">
    <property type="protein sequence ID" value="EGK70779.1"/>
    <property type="molecule type" value="Genomic_DNA"/>
</dbReference>
<dbReference type="eggNOG" id="COG0457">
    <property type="taxonomic scope" value="Bacteria"/>
</dbReference>
<dbReference type="RefSeq" id="WP_008063108.1">
    <property type="nucleotide sequence ID" value="NZ_AFHG01000053.1"/>
</dbReference>
<protein>
    <recommendedName>
        <fullName evidence="3">Class I SAM-dependent methyltransferase</fullName>
    </recommendedName>
</protein>
<name>F5RFC7_METUF</name>
<proteinExistence type="predicted"/>
<dbReference type="OrthoDB" id="799111at2"/>